<evidence type="ECO:0000313" key="3">
    <source>
        <dbReference type="EMBL" id="KKM92157.1"/>
    </source>
</evidence>
<gene>
    <name evidence="3" type="ORF">LCGC14_1221270</name>
</gene>
<dbReference type="Gene3D" id="3.40.50.300">
    <property type="entry name" value="P-loop containing nucleotide triphosphate hydrolases"/>
    <property type="match status" value="1"/>
</dbReference>
<comment type="caution">
    <text evidence="3">The sequence shown here is derived from an EMBL/GenBank/DDBJ whole genome shotgun (WGS) entry which is preliminary data.</text>
</comment>
<evidence type="ECO:0000256" key="2">
    <source>
        <dbReference type="SAM" id="Coils"/>
    </source>
</evidence>
<accession>A0A0F9PFP1</accession>
<proteinExistence type="predicted"/>
<keyword evidence="1" id="KW-0808">Transferase</keyword>
<protein>
    <recommendedName>
        <fullName evidence="4">Sulfotransferase domain-containing protein</fullName>
    </recommendedName>
</protein>
<evidence type="ECO:0000256" key="1">
    <source>
        <dbReference type="ARBA" id="ARBA00022679"/>
    </source>
</evidence>
<dbReference type="PANTHER" id="PTHR12788:SF10">
    <property type="entry name" value="PROTEIN-TYROSINE SULFOTRANSFERASE"/>
    <property type="match status" value="1"/>
</dbReference>
<dbReference type="SUPFAM" id="SSF52540">
    <property type="entry name" value="P-loop containing nucleoside triphosphate hydrolases"/>
    <property type="match status" value="1"/>
</dbReference>
<dbReference type="EMBL" id="LAZR01006432">
    <property type="protein sequence ID" value="KKM92157.1"/>
    <property type="molecule type" value="Genomic_DNA"/>
</dbReference>
<dbReference type="GO" id="GO:0005794">
    <property type="term" value="C:Golgi apparatus"/>
    <property type="evidence" value="ECO:0007669"/>
    <property type="project" value="TreeGrafter"/>
</dbReference>
<dbReference type="InterPro" id="IPR026634">
    <property type="entry name" value="TPST-like"/>
</dbReference>
<name>A0A0F9PFP1_9ZZZZ</name>
<organism evidence="3">
    <name type="scientific">marine sediment metagenome</name>
    <dbReference type="NCBI Taxonomy" id="412755"/>
    <lineage>
        <taxon>unclassified sequences</taxon>
        <taxon>metagenomes</taxon>
        <taxon>ecological metagenomes</taxon>
    </lineage>
</organism>
<feature type="coiled-coil region" evidence="2">
    <location>
        <begin position="170"/>
        <end position="197"/>
    </location>
</feature>
<keyword evidence="2" id="KW-0175">Coiled coil</keyword>
<evidence type="ECO:0008006" key="4">
    <source>
        <dbReference type="Google" id="ProtNLM"/>
    </source>
</evidence>
<dbReference type="PANTHER" id="PTHR12788">
    <property type="entry name" value="PROTEIN-TYROSINE SULFOTRANSFERASE 2"/>
    <property type="match status" value="1"/>
</dbReference>
<dbReference type="AlphaFoldDB" id="A0A0F9PFP1"/>
<dbReference type="GO" id="GO:0008476">
    <property type="term" value="F:protein-tyrosine sulfotransferase activity"/>
    <property type="evidence" value="ECO:0007669"/>
    <property type="project" value="InterPro"/>
</dbReference>
<sequence length="282" mass="33722">MGKITKQSLFIVGLARSGTTLLRDLLNNHPKVKLSQLETRLFPYMDNLIKGFGNLKNKKNFKKFYNRIVKTTYFLYQDELKIKKIDAETWYNRCKEFTTAEIFKQLILHDIKIEENDEIIWGDKTPSYISNVKLIKQTYPNAKIVHIIRDVRDVCLSNRKRWGNNIYRVANKWDKKLKEFHKQIKEFKEDVYELEYESLLKNTKEQVKNICIFLNIDYKEGMEKPSRITEIFGDAKNLKKIKKDNLEKFLKELEPKEILKIESIAYYNLKKFEGNVLNYLEN</sequence>
<dbReference type="Pfam" id="PF13469">
    <property type="entry name" value="Sulfotransfer_3"/>
    <property type="match status" value="1"/>
</dbReference>
<dbReference type="InterPro" id="IPR027417">
    <property type="entry name" value="P-loop_NTPase"/>
</dbReference>
<reference evidence="3" key="1">
    <citation type="journal article" date="2015" name="Nature">
        <title>Complex archaea that bridge the gap between prokaryotes and eukaryotes.</title>
        <authorList>
            <person name="Spang A."/>
            <person name="Saw J.H."/>
            <person name="Jorgensen S.L."/>
            <person name="Zaremba-Niedzwiedzka K."/>
            <person name="Martijn J."/>
            <person name="Lind A.E."/>
            <person name="van Eijk R."/>
            <person name="Schleper C."/>
            <person name="Guy L."/>
            <person name="Ettema T.J."/>
        </authorList>
    </citation>
    <scope>NUCLEOTIDE SEQUENCE</scope>
</reference>